<dbReference type="GO" id="GO:0051607">
    <property type="term" value="P:defense response to virus"/>
    <property type="evidence" value="ECO:0007669"/>
    <property type="project" value="UniProtKB-KW"/>
</dbReference>
<dbReference type="PATRIC" id="fig|1298851.3.peg.1086"/>
<dbReference type="GO" id="GO:0016787">
    <property type="term" value="F:hydrolase activity"/>
    <property type="evidence" value="ECO:0007669"/>
    <property type="project" value="UniProtKB-KW"/>
</dbReference>
<accession>A0A0S3QU44</accession>
<dbReference type="Gene3D" id="1.10.3210.30">
    <property type="match status" value="1"/>
</dbReference>
<sequence>MVVNMFKELLAKSEPKESLQQHIQDGLKKVVELYSVLESQDEEITWPMWSDKGKRNLFFTALAKAVILHDIGKIDYKFQRKLVSRGKDESFERLLEELFQDFPKPHFERHEVLSTLLSSILLKEDKGKWHDKIITAILFHHFNRYFYELSEYPEIIFDNSEKLCEYLQFLKHRLDDFKEYFNNMLNELSEKFSDSEFIKEALYDLYNLEWNNIEVAHYQIAHIYEDDLSAFTEYYKPPNIIGKEVKDYSQEFFEFLVLLGALHRVDYSASGKVNVESENFGIFDFDNLARLIEEKIKGQVADKDSFNFWQKKIIEGLDNSRKLILIAPTGSGKTEFSILWGTKNPRKFVYTLPLRVALNDLFTRFKGSEDAQGYFEPQYVNILHSTSFIEYLKGNISDINVESKLTAARLLSDPVLLTTPDQIFLTSLNYYGSDKVLSVYPYSNLVIDEIQTLSPEMAAVIIRTLQIINSLGGNILIMTATFPPYFGKFFDALGFEKIDVSKSGIEVKNLRKPRHKIRVIEDNLFDYNRGADLTEEGLEAVRDFLRDKDNALLVVNNVKKAINLYKKLIDQKEFKELNGFNIYLLHSRIVEKYKSERIEKVKSDLRKGRKVILVATQVVEASVDVDFDFMITEISPIDSQIQRWGRVFRSRGNAEYNFDEPNILIFIGKEENGQRKFDRGTVAIYDRDVLVKTIDILKSSQNKPLSYLDERDMVEQTFSGDLLNKYVSEIEKNLDFLKYYSAAKKSEVQRIFRNIAGITVTVPQLMADDGEEGWQKEFAKIVLEGEELPWAEILKRLGITLENERERENWKWKLKSVLYEYSIGIPAFSVDKYRSRLRKEFKGFWVLDIKEVEELRRFGLDELKEFERLEKQELENSF</sequence>
<dbReference type="OrthoDB" id="9810236at2"/>
<evidence type="ECO:0000256" key="5">
    <source>
        <dbReference type="ARBA" id="ARBA00022741"/>
    </source>
</evidence>
<dbReference type="Pfam" id="PF00270">
    <property type="entry name" value="DEAD"/>
    <property type="match status" value="1"/>
</dbReference>
<gene>
    <name evidence="12" type="primary">cas3</name>
    <name evidence="12" type="ORF">TST_1031</name>
</gene>
<reference evidence="13" key="1">
    <citation type="journal article" date="2018" name="Science">
        <title>A primordial and reversible TCA cycle in a facultatively chemolithoautotrophic thermophile.</title>
        <authorList>
            <person name="Nunoura T."/>
            <person name="Chikaraishi Y."/>
            <person name="Izaki R."/>
            <person name="Suwa T."/>
            <person name="Sato T."/>
            <person name="Harada T."/>
            <person name="Mori K."/>
            <person name="Kato Y."/>
            <person name="Miyazaki M."/>
            <person name="Shimamura S."/>
            <person name="Yanagawa K."/>
            <person name="Shuto A."/>
            <person name="Ohkouchi N."/>
            <person name="Fujita N."/>
            <person name="Takaki Y."/>
            <person name="Atomi H."/>
            <person name="Takai K."/>
        </authorList>
    </citation>
    <scope>NUCLEOTIDE SEQUENCE [LARGE SCALE GENOMIC DNA]</scope>
    <source>
        <strain evidence="13">DSM 17441 / JCM 13301 / NBRC 103674 / ABI70S6</strain>
    </source>
</reference>
<dbReference type="GO" id="GO:0005524">
    <property type="term" value="F:ATP binding"/>
    <property type="evidence" value="ECO:0007669"/>
    <property type="project" value="UniProtKB-KW"/>
</dbReference>
<keyword evidence="3" id="KW-0540">Nuclease</keyword>
<keyword evidence="13" id="KW-1185">Reference proteome</keyword>
<dbReference type="InterPro" id="IPR006483">
    <property type="entry name" value="CRISPR-assoc_Cas3_HD"/>
</dbReference>
<dbReference type="GO" id="GO:0004518">
    <property type="term" value="F:nuclease activity"/>
    <property type="evidence" value="ECO:0007669"/>
    <property type="project" value="UniProtKB-KW"/>
</dbReference>
<evidence type="ECO:0000256" key="2">
    <source>
        <dbReference type="ARBA" id="ARBA00009046"/>
    </source>
</evidence>
<organism evidence="12 13">
    <name type="scientific">Thermosulfidibacter takaii (strain DSM 17441 / JCM 13301 / NBRC 103674 / ABI70S6)</name>
    <dbReference type="NCBI Taxonomy" id="1298851"/>
    <lineage>
        <taxon>Bacteria</taxon>
        <taxon>Pseudomonadati</taxon>
        <taxon>Thermosulfidibacterota</taxon>
        <taxon>Thermosulfidibacteria</taxon>
        <taxon>Thermosulfidibacterales</taxon>
        <taxon>Thermosulfidibacteraceae</taxon>
    </lineage>
</organism>
<dbReference type="Gene3D" id="3.40.50.300">
    <property type="entry name" value="P-loop containing nucleotide triphosphate hydrolases"/>
    <property type="match status" value="2"/>
</dbReference>
<keyword evidence="8" id="KW-0067">ATP-binding</keyword>
<dbReference type="SUPFAM" id="SSF109604">
    <property type="entry name" value="HD-domain/PDEase-like"/>
    <property type="match status" value="1"/>
</dbReference>
<keyword evidence="5" id="KW-0547">Nucleotide-binding</keyword>
<dbReference type="SMART" id="SM00487">
    <property type="entry name" value="DEXDc"/>
    <property type="match status" value="1"/>
</dbReference>
<evidence type="ECO:0000256" key="7">
    <source>
        <dbReference type="ARBA" id="ARBA00022806"/>
    </source>
</evidence>
<dbReference type="InterPro" id="IPR014001">
    <property type="entry name" value="Helicase_ATP-bd"/>
</dbReference>
<evidence type="ECO:0000256" key="8">
    <source>
        <dbReference type="ARBA" id="ARBA00022840"/>
    </source>
</evidence>
<dbReference type="PROSITE" id="PS51194">
    <property type="entry name" value="HELICASE_CTER"/>
    <property type="match status" value="1"/>
</dbReference>
<evidence type="ECO:0000256" key="9">
    <source>
        <dbReference type="ARBA" id="ARBA00023118"/>
    </source>
</evidence>
<name>A0A0S3QU44_THET7</name>
<dbReference type="InterPro" id="IPR050547">
    <property type="entry name" value="DEAD_box_RNA_helicases"/>
</dbReference>
<evidence type="ECO:0000259" key="10">
    <source>
        <dbReference type="PROSITE" id="PS51192"/>
    </source>
</evidence>
<dbReference type="NCBIfam" id="TIGR01587">
    <property type="entry name" value="cas3_core"/>
    <property type="match status" value="1"/>
</dbReference>
<comment type="similarity">
    <text evidence="1">In the N-terminal section; belongs to the CRISPR-associated nuclease Cas3-HD family.</text>
</comment>
<dbReference type="InterPro" id="IPR054712">
    <property type="entry name" value="Cas3-like_dom"/>
</dbReference>
<evidence type="ECO:0000259" key="11">
    <source>
        <dbReference type="PROSITE" id="PS51194"/>
    </source>
</evidence>
<dbReference type="InterPro" id="IPR006474">
    <property type="entry name" value="Helicase_Cas3_CRISPR-ass_core"/>
</dbReference>
<dbReference type="GO" id="GO:0003724">
    <property type="term" value="F:RNA helicase activity"/>
    <property type="evidence" value="ECO:0007669"/>
    <property type="project" value="TreeGrafter"/>
</dbReference>
<dbReference type="Proteomes" id="UP000063234">
    <property type="component" value="Chromosome"/>
</dbReference>
<keyword evidence="4" id="KW-0479">Metal-binding</keyword>
<evidence type="ECO:0000313" key="12">
    <source>
        <dbReference type="EMBL" id="BAT71825.1"/>
    </source>
</evidence>
<dbReference type="KEGG" id="ttk:TST_1031"/>
<dbReference type="InterPro" id="IPR038257">
    <property type="entry name" value="CRISPR-assoc_Cas3_HD_sf"/>
</dbReference>
<dbReference type="PROSITE" id="PS51192">
    <property type="entry name" value="HELICASE_ATP_BIND_1"/>
    <property type="match status" value="1"/>
</dbReference>
<keyword evidence="7" id="KW-0347">Helicase</keyword>
<keyword evidence="9" id="KW-0051">Antiviral defense</keyword>
<dbReference type="STRING" id="1298851.TST_1031"/>
<proteinExistence type="inferred from homology"/>
<dbReference type="InterPro" id="IPR001650">
    <property type="entry name" value="Helicase_C-like"/>
</dbReference>
<dbReference type="InterPro" id="IPR027417">
    <property type="entry name" value="P-loop_NTPase"/>
</dbReference>
<dbReference type="RefSeq" id="WP_068549823.1">
    <property type="nucleotide sequence ID" value="NZ_AP013035.1"/>
</dbReference>
<comment type="similarity">
    <text evidence="2">In the central section; belongs to the CRISPR-associated helicase Cas3 family.</text>
</comment>
<feature type="domain" description="Helicase ATP-binding" evidence="10">
    <location>
        <begin position="314"/>
        <end position="500"/>
    </location>
</feature>
<evidence type="ECO:0000256" key="1">
    <source>
        <dbReference type="ARBA" id="ARBA00006847"/>
    </source>
</evidence>
<evidence type="ECO:0000313" key="13">
    <source>
        <dbReference type="Proteomes" id="UP000063234"/>
    </source>
</evidence>
<feature type="domain" description="Helicase C-terminal" evidence="11">
    <location>
        <begin position="537"/>
        <end position="705"/>
    </location>
</feature>
<dbReference type="Pfam" id="PF18019">
    <property type="entry name" value="Cas3_HD"/>
    <property type="match status" value="1"/>
</dbReference>
<dbReference type="NCBIfam" id="TIGR01596">
    <property type="entry name" value="cas3_HD"/>
    <property type="match status" value="1"/>
</dbReference>
<dbReference type="SMART" id="SM00490">
    <property type="entry name" value="HELICc"/>
    <property type="match status" value="1"/>
</dbReference>
<dbReference type="PANTHER" id="PTHR47963">
    <property type="entry name" value="DEAD-BOX ATP-DEPENDENT RNA HELICASE 47, MITOCHONDRIAL"/>
    <property type="match status" value="1"/>
</dbReference>
<evidence type="ECO:0000256" key="4">
    <source>
        <dbReference type="ARBA" id="ARBA00022723"/>
    </source>
</evidence>
<dbReference type="GO" id="GO:0003723">
    <property type="term" value="F:RNA binding"/>
    <property type="evidence" value="ECO:0007669"/>
    <property type="project" value="TreeGrafter"/>
</dbReference>
<dbReference type="AlphaFoldDB" id="A0A0S3QU44"/>
<dbReference type="PANTHER" id="PTHR47963:SF9">
    <property type="entry name" value="CRISPR-ASSOCIATED ENDONUCLEASE_HELICASE CAS3"/>
    <property type="match status" value="1"/>
</dbReference>
<evidence type="ECO:0000256" key="3">
    <source>
        <dbReference type="ARBA" id="ARBA00022722"/>
    </source>
</evidence>
<dbReference type="Pfam" id="PF22590">
    <property type="entry name" value="Cas3-like_C_2"/>
    <property type="match status" value="1"/>
</dbReference>
<dbReference type="InterPro" id="IPR011545">
    <property type="entry name" value="DEAD/DEAH_box_helicase_dom"/>
</dbReference>
<dbReference type="EMBL" id="AP013035">
    <property type="protein sequence ID" value="BAT71825.1"/>
    <property type="molecule type" value="Genomic_DNA"/>
</dbReference>
<keyword evidence="6" id="KW-0378">Hydrolase</keyword>
<dbReference type="SUPFAM" id="SSF52540">
    <property type="entry name" value="P-loop containing nucleoside triphosphate hydrolases"/>
    <property type="match status" value="1"/>
</dbReference>
<dbReference type="GO" id="GO:0046872">
    <property type="term" value="F:metal ion binding"/>
    <property type="evidence" value="ECO:0007669"/>
    <property type="project" value="UniProtKB-KW"/>
</dbReference>
<protein>
    <submittedName>
        <fullName evidence="12">CRISPR-associated protein Cas3</fullName>
    </submittedName>
</protein>
<evidence type="ECO:0000256" key="6">
    <source>
        <dbReference type="ARBA" id="ARBA00022801"/>
    </source>
</evidence>